<evidence type="ECO:0000256" key="1">
    <source>
        <dbReference type="ARBA" id="ARBA00023284"/>
    </source>
</evidence>
<keyword evidence="1" id="KW-0676">Redox-active center</keyword>
<dbReference type="SUPFAM" id="SSF52833">
    <property type="entry name" value="Thioredoxin-like"/>
    <property type="match status" value="1"/>
</dbReference>
<dbReference type="Pfam" id="PF10262">
    <property type="entry name" value="Rdx"/>
    <property type="match status" value="1"/>
</dbReference>
<evidence type="ECO:0000313" key="3">
    <source>
        <dbReference type="Proteomes" id="UP000614469"/>
    </source>
</evidence>
<dbReference type="NCBIfam" id="TIGR02174">
    <property type="entry name" value="CXXU_selWTH"/>
    <property type="match status" value="1"/>
</dbReference>
<dbReference type="InterPro" id="IPR036249">
    <property type="entry name" value="Thioredoxin-like_sf"/>
</dbReference>
<evidence type="ECO:0000313" key="2">
    <source>
        <dbReference type="EMBL" id="MBC8334056.1"/>
    </source>
</evidence>
<name>A0A8J6NG40_9CHLR</name>
<dbReference type="Proteomes" id="UP000614469">
    <property type="component" value="Unassembled WGS sequence"/>
</dbReference>
<gene>
    <name evidence="2" type="ORF">H8E29_02220</name>
</gene>
<accession>A0A8J6NG40</accession>
<proteinExistence type="predicted"/>
<dbReference type="AlphaFoldDB" id="A0A8J6NG40"/>
<sequence length="57" mass="6367">MAELTKAYEYDIEEITLIPSDGGKYEITVNGDLVYSKLKTNRHAEPGEVLGLVKKLI</sequence>
<dbReference type="EMBL" id="JACNJN010000040">
    <property type="protein sequence ID" value="MBC8334056.1"/>
    <property type="molecule type" value="Genomic_DNA"/>
</dbReference>
<dbReference type="InterPro" id="IPR011893">
    <property type="entry name" value="Selenoprotein_Rdx-typ"/>
</dbReference>
<organism evidence="2 3">
    <name type="scientific">Candidatus Desulfolinea nitratireducens</name>
    <dbReference type="NCBI Taxonomy" id="2841698"/>
    <lineage>
        <taxon>Bacteria</taxon>
        <taxon>Bacillati</taxon>
        <taxon>Chloroflexota</taxon>
        <taxon>Anaerolineae</taxon>
        <taxon>Anaerolineales</taxon>
        <taxon>Anaerolineales incertae sedis</taxon>
        <taxon>Candidatus Desulfolinea</taxon>
    </lineage>
</organism>
<dbReference type="Gene3D" id="3.40.30.10">
    <property type="entry name" value="Glutaredoxin"/>
    <property type="match status" value="1"/>
</dbReference>
<reference evidence="2 3" key="1">
    <citation type="submission" date="2020-08" db="EMBL/GenBank/DDBJ databases">
        <title>Bridging the membrane lipid divide: bacteria of the FCB group superphylum have the potential to synthesize archaeal ether lipids.</title>
        <authorList>
            <person name="Villanueva L."/>
            <person name="Von Meijenfeldt F.A.B."/>
            <person name="Westbye A.B."/>
            <person name="Yadav S."/>
            <person name="Hopmans E.C."/>
            <person name="Dutilh B.E."/>
            <person name="Sinninghe Damste J.S."/>
        </authorList>
    </citation>
    <scope>NUCLEOTIDE SEQUENCE [LARGE SCALE GENOMIC DNA]</scope>
    <source>
        <strain evidence="2">NIOZ-UU36</strain>
    </source>
</reference>
<comment type="caution">
    <text evidence="2">The sequence shown here is derived from an EMBL/GenBank/DDBJ whole genome shotgun (WGS) entry which is preliminary data.</text>
</comment>
<protein>
    <submittedName>
        <fullName evidence="2">SelT/SelW/SelH family protein</fullName>
    </submittedName>
</protein>